<proteinExistence type="predicted"/>
<dbReference type="Proteomes" id="UP000282028">
    <property type="component" value="Unassembled WGS sequence"/>
</dbReference>
<protein>
    <submittedName>
        <fullName evidence="1">Alkaline phosphatase family protein</fullName>
    </submittedName>
</protein>
<accession>A0A3M8C9E9</accession>
<evidence type="ECO:0000313" key="2">
    <source>
        <dbReference type="Proteomes" id="UP000282028"/>
    </source>
</evidence>
<sequence length="520" mass="58106">MKLPYLVMIVLLLVAGCSTPPQDRANLQRIQSSAPEAAKPVIVILVDSLMDKPLREAIQQGRAPALQFLVSKGHYYPQMVSSFPTMSVTIDSTFLTGTYADQHQVPGLVWYSGNENRMIYYGNGPKEALKIDQVQQFIDSVYELNQNHLSKKTKTIHEELAEKGKHSASINAIIYRGKTEHSLHVPAYIEKSTRLPEEMRVKGPSLLSYAALAQLDPQNRRNARLWKKYGLNNPFSAQDIAYLIEQRKLPDVTIAYFPENDMSVHNKGSAQTEGIVKADQALQIALNAYGSWEQAVHQAVWIVMGDSGQTDVQEDREAATIDLRSLLSDYRIAKIGQPVQAADQLVIAANERMSYIYAIDPQVSPAQVVKHLQKEDKLDIIAMRDSQNVQVTAGKSNQTFSYRPKGKFVDEYGQSWTWTGDPGLLDMTITNNRITYGKYPDVLARLYGAMHSHEGKYVVITVKPGYELAGENSPSHRGGAAHGSLHEQDSHVPILVTGTDTRPKTLRIVDLKDWILQLVK</sequence>
<dbReference type="InterPro" id="IPR017850">
    <property type="entry name" value="Alkaline_phosphatase_core_sf"/>
</dbReference>
<comment type="caution">
    <text evidence="1">The sequence shown here is derived from an EMBL/GenBank/DDBJ whole genome shotgun (WGS) entry which is preliminary data.</text>
</comment>
<dbReference type="PANTHER" id="PTHR10151:SF120">
    <property type="entry name" value="BIS(5'-ADENOSYL)-TRIPHOSPHATASE"/>
    <property type="match status" value="1"/>
</dbReference>
<gene>
    <name evidence="1" type="ORF">EDM52_14545</name>
</gene>
<name>A0A3M8C9E9_9BACL</name>
<dbReference type="EMBL" id="RHHR01000027">
    <property type="protein sequence ID" value="RNB72007.1"/>
    <property type="molecule type" value="Genomic_DNA"/>
</dbReference>
<dbReference type="GO" id="GO:0016787">
    <property type="term" value="F:hydrolase activity"/>
    <property type="evidence" value="ECO:0007669"/>
    <property type="project" value="UniProtKB-ARBA"/>
</dbReference>
<dbReference type="PANTHER" id="PTHR10151">
    <property type="entry name" value="ECTONUCLEOTIDE PYROPHOSPHATASE/PHOSPHODIESTERASE"/>
    <property type="match status" value="1"/>
</dbReference>
<dbReference type="Pfam" id="PF01663">
    <property type="entry name" value="Phosphodiest"/>
    <property type="match status" value="1"/>
</dbReference>
<dbReference type="Gene3D" id="3.40.720.10">
    <property type="entry name" value="Alkaline Phosphatase, subunit A"/>
    <property type="match status" value="1"/>
</dbReference>
<dbReference type="OrthoDB" id="2381338at2"/>
<dbReference type="SUPFAM" id="SSF53649">
    <property type="entry name" value="Alkaline phosphatase-like"/>
    <property type="match status" value="1"/>
</dbReference>
<dbReference type="AlphaFoldDB" id="A0A3M8C9E9"/>
<dbReference type="InterPro" id="IPR002591">
    <property type="entry name" value="Phosphodiest/P_Trfase"/>
</dbReference>
<keyword evidence="2" id="KW-1185">Reference proteome</keyword>
<dbReference type="PROSITE" id="PS51257">
    <property type="entry name" value="PROKAR_LIPOPROTEIN"/>
    <property type="match status" value="1"/>
</dbReference>
<dbReference type="RefSeq" id="WP_122909734.1">
    <property type="nucleotide sequence ID" value="NZ_CBCSBE010000006.1"/>
</dbReference>
<organism evidence="1 2">
    <name type="scientific">Brevibacillus invocatus</name>
    <dbReference type="NCBI Taxonomy" id="173959"/>
    <lineage>
        <taxon>Bacteria</taxon>
        <taxon>Bacillati</taxon>
        <taxon>Bacillota</taxon>
        <taxon>Bacilli</taxon>
        <taxon>Bacillales</taxon>
        <taxon>Paenibacillaceae</taxon>
        <taxon>Brevibacillus</taxon>
    </lineage>
</organism>
<evidence type="ECO:0000313" key="1">
    <source>
        <dbReference type="EMBL" id="RNB72007.1"/>
    </source>
</evidence>
<reference evidence="1 2" key="1">
    <citation type="submission" date="2018-10" db="EMBL/GenBank/DDBJ databases">
        <title>Phylogenomics of Brevibacillus.</title>
        <authorList>
            <person name="Dunlap C."/>
        </authorList>
    </citation>
    <scope>NUCLEOTIDE SEQUENCE [LARGE SCALE GENOMIC DNA]</scope>
    <source>
        <strain evidence="1 2">JCM 12215</strain>
    </source>
</reference>